<feature type="domain" description="DUF58" evidence="1">
    <location>
        <begin position="198"/>
        <end position="285"/>
    </location>
</feature>
<dbReference type="PANTHER" id="PTHR34351">
    <property type="entry name" value="SLR1927 PROTEIN-RELATED"/>
    <property type="match status" value="1"/>
</dbReference>
<name>A0A518CH49_9PLAN</name>
<dbReference type="InterPro" id="IPR002881">
    <property type="entry name" value="DUF58"/>
</dbReference>
<dbReference type="EMBL" id="CP036281">
    <property type="protein sequence ID" value="QDU78551.1"/>
    <property type="molecule type" value="Genomic_DNA"/>
</dbReference>
<evidence type="ECO:0000313" key="3">
    <source>
        <dbReference type="Proteomes" id="UP000317178"/>
    </source>
</evidence>
<organism evidence="2 3">
    <name type="scientific">Polystyrenella longa</name>
    <dbReference type="NCBI Taxonomy" id="2528007"/>
    <lineage>
        <taxon>Bacteria</taxon>
        <taxon>Pseudomonadati</taxon>
        <taxon>Planctomycetota</taxon>
        <taxon>Planctomycetia</taxon>
        <taxon>Planctomycetales</taxon>
        <taxon>Planctomycetaceae</taxon>
        <taxon>Polystyrenella</taxon>
    </lineage>
</organism>
<gene>
    <name evidence="2" type="ORF">Pla110_02550</name>
</gene>
<accession>A0A518CH49</accession>
<dbReference type="RefSeq" id="WP_144992401.1">
    <property type="nucleotide sequence ID" value="NZ_CP036281.1"/>
</dbReference>
<evidence type="ECO:0000313" key="2">
    <source>
        <dbReference type="EMBL" id="QDU78551.1"/>
    </source>
</evidence>
<sequence length="434" mass="48912">MRLFFISLVVLVVAIYLQLGFFVYATYVLMGVLLLSYYLTRNAVENLSVRRYCVVETAEVGEYAEVELRIDNSGSIPVPWVILEDSVPMDALTMKPSKITIEGERMSIISVGSKGQKKLKYKIVFNSRGYYQIGPTMLESGDVFGLNRRYRVLTKPIYIMVYPKVVPLAGFSLESRRPMGEVRMSHRLFEDPSRISGVREYIEGDALNRIHWKASARTGKLHCKTFEPSCVMGSTILLDFHVDNYPSEYEPYKSDLAVTAVASMANAVSLLGQQIGLITNGRDAVDRLQQEGYKTEFRSRNAAQENLGMKTTNDRLSPLIVETRRGYDQFMQIRETLARVELTDGLSFAQLVEESRSRMVRDATIVAVLGKVDEDIAATLGSLRRQGFAVTAILIRFDEDDLSEAMGKLITEGIDTRRVNHLDDIAYVCSQELV</sequence>
<dbReference type="OrthoDB" id="9789943at2"/>
<reference evidence="2 3" key="1">
    <citation type="submission" date="2019-02" db="EMBL/GenBank/DDBJ databases">
        <title>Deep-cultivation of Planctomycetes and their phenomic and genomic characterization uncovers novel biology.</title>
        <authorList>
            <person name="Wiegand S."/>
            <person name="Jogler M."/>
            <person name="Boedeker C."/>
            <person name="Pinto D."/>
            <person name="Vollmers J."/>
            <person name="Rivas-Marin E."/>
            <person name="Kohn T."/>
            <person name="Peeters S.H."/>
            <person name="Heuer A."/>
            <person name="Rast P."/>
            <person name="Oberbeckmann S."/>
            <person name="Bunk B."/>
            <person name="Jeske O."/>
            <person name="Meyerdierks A."/>
            <person name="Storesund J.E."/>
            <person name="Kallscheuer N."/>
            <person name="Luecker S."/>
            <person name="Lage O.M."/>
            <person name="Pohl T."/>
            <person name="Merkel B.J."/>
            <person name="Hornburger P."/>
            <person name="Mueller R.-W."/>
            <person name="Bruemmer F."/>
            <person name="Labrenz M."/>
            <person name="Spormann A.M."/>
            <person name="Op den Camp H."/>
            <person name="Overmann J."/>
            <person name="Amann R."/>
            <person name="Jetten M.S.M."/>
            <person name="Mascher T."/>
            <person name="Medema M.H."/>
            <person name="Devos D.P."/>
            <person name="Kaster A.-K."/>
            <person name="Ovreas L."/>
            <person name="Rohde M."/>
            <person name="Galperin M.Y."/>
            <person name="Jogler C."/>
        </authorList>
    </citation>
    <scope>NUCLEOTIDE SEQUENCE [LARGE SCALE GENOMIC DNA]</scope>
    <source>
        <strain evidence="2 3">Pla110</strain>
    </source>
</reference>
<keyword evidence="3" id="KW-1185">Reference proteome</keyword>
<dbReference type="Pfam" id="PF01882">
    <property type="entry name" value="DUF58"/>
    <property type="match status" value="1"/>
</dbReference>
<dbReference type="KEGG" id="plon:Pla110_02550"/>
<dbReference type="Proteomes" id="UP000317178">
    <property type="component" value="Chromosome"/>
</dbReference>
<evidence type="ECO:0000259" key="1">
    <source>
        <dbReference type="Pfam" id="PF01882"/>
    </source>
</evidence>
<dbReference type="AlphaFoldDB" id="A0A518CH49"/>
<dbReference type="PANTHER" id="PTHR34351:SF2">
    <property type="entry name" value="DUF58 DOMAIN-CONTAINING PROTEIN"/>
    <property type="match status" value="1"/>
</dbReference>
<protein>
    <recommendedName>
        <fullName evidence="1">DUF58 domain-containing protein</fullName>
    </recommendedName>
</protein>
<proteinExistence type="predicted"/>